<dbReference type="InterPro" id="IPR020843">
    <property type="entry name" value="ER"/>
</dbReference>
<gene>
    <name evidence="3" type="ORF">E1I69_22015</name>
</gene>
<dbReference type="InterPro" id="IPR013149">
    <property type="entry name" value="ADH-like_C"/>
</dbReference>
<dbReference type="SUPFAM" id="SSF50129">
    <property type="entry name" value="GroES-like"/>
    <property type="match status" value="1"/>
</dbReference>
<proteinExistence type="predicted"/>
<dbReference type="SUPFAM" id="SSF51735">
    <property type="entry name" value="NAD(P)-binding Rossmann-fold domains"/>
    <property type="match status" value="1"/>
</dbReference>
<evidence type="ECO:0000313" key="4">
    <source>
        <dbReference type="Proteomes" id="UP000306477"/>
    </source>
</evidence>
<dbReference type="AlphaFoldDB" id="A0A4V3V712"/>
<dbReference type="InterPro" id="IPR036291">
    <property type="entry name" value="NAD(P)-bd_dom_sf"/>
</dbReference>
<dbReference type="Proteomes" id="UP000306477">
    <property type="component" value="Unassembled WGS sequence"/>
</dbReference>
<accession>A0A4V3V712</accession>
<dbReference type="InterPro" id="IPR051603">
    <property type="entry name" value="Zinc-ADH_QOR/CCCR"/>
</dbReference>
<sequence>MQYKTMRGIVVEEHGVLDQLLYREDIKICSLRADEIRIKVLYCGLNHLDVWLRKGGTGDRLSLPRIPGSDVIGVVSEIGNEVNNLAVGDTVILYPGKGCGECDNCSKGKETLCKRFEVLGYNNNGGYCEYVQIQGKRAIKITNERLQEWAGVPVAYVTAWNALVTKGKMTAKDTVVIWGASGGLGYAALSIAKAFGAKVIGIVSSEEKISLLRKLGFEEVDFIIRDLEITQKVRELTNKRGADLVLDHVGRRTFNDSLKFLARGGRLSFCGVTTGPIAEVDLRLIFGKQITITGSWMGNLQDFHEVVQFLLRTKAFPHIDKEFPLEEVKKAQETLEEGNHIGKIILKIES</sequence>
<dbReference type="RefSeq" id="WP_136381686.1">
    <property type="nucleotide sequence ID" value="NZ_SLUB01000074.1"/>
</dbReference>
<evidence type="ECO:0000259" key="2">
    <source>
        <dbReference type="SMART" id="SM00829"/>
    </source>
</evidence>
<evidence type="ECO:0000256" key="1">
    <source>
        <dbReference type="ARBA" id="ARBA00022857"/>
    </source>
</evidence>
<dbReference type="InterPro" id="IPR011032">
    <property type="entry name" value="GroES-like_sf"/>
</dbReference>
<keyword evidence="1" id="KW-0521">NADP</keyword>
<dbReference type="SMART" id="SM00829">
    <property type="entry name" value="PKS_ER"/>
    <property type="match status" value="1"/>
</dbReference>
<name>A0A4V3V712_9BACI</name>
<dbReference type="OrthoDB" id="9787435at2"/>
<dbReference type="PANTHER" id="PTHR44154">
    <property type="entry name" value="QUINONE OXIDOREDUCTASE"/>
    <property type="match status" value="1"/>
</dbReference>
<dbReference type="EMBL" id="SLUB01000074">
    <property type="protein sequence ID" value="THE09523.1"/>
    <property type="molecule type" value="Genomic_DNA"/>
</dbReference>
<dbReference type="Gene3D" id="3.40.50.720">
    <property type="entry name" value="NAD(P)-binding Rossmann-like Domain"/>
    <property type="match status" value="1"/>
</dbReference>
<feature type="domain" description="Enoyl reductase (ER)" evidence="2">
    <location>
        <begin position="15"/>
        <end position="346"/>
    </location>
</feature>
<dbReference type="Gene3D" id="3.90.180.10">
    <property type="entry name" value="Medium-chain alcohol dehydrogenases, catalytic domain"/>
    <property type="match status" value="1"/>
</dbReference>
<protein>
    <submittedName>
        <fullName evidence="3">Alcohol dehydrogenase</fullName>
    </submittedName>
</protein>
<comment type="caution">
    <text evidence="3">The sequence shown here is derived from an EMBL/GenBank/DDBJ whole genome shotgun (WGS) entry which is preliminary data.</text>
</comment>
<organism evidence="3 4">
    <name type="scientific">Bacillus timonensis</name>
    <dbReference type="NCBI Taxonomy" id="1033734"/>
    <lineage>
        <taxon>Bacteria</taxon>
        <taxon>Bacillati</taxon>
        <taxon>Bacillota</taxon>
        <taxon>Bacilli</taxon>
        <taxon>Bacillales</taxon>
        <taxon>Bacillaceae</taxon>
        <taxon>Bacillus</taxon>
    </lineage>
</organism>
<dbReference type="InterPro" id="IPR013154">
    <property type="entry name" value="ADH-like_N"/>
</dbReference>
<evidence type="ECO:0000313" key="3">
    <source>
        <dbReference type="EMBL" id="THE09523.1"/>
    </source>
</evidence>
<dbReference type="Pfam" id="PF00107">
    <property type="entry name" value="ADH_zinc_N"/>
    <property type="match status" value="1"/>
</dbReference>
<keyword evidence="4" id="KW-1185">Reference proteome</keyword>
<dbReference type="PANTHER" id="PTHR44154:SF1">
    <property type="entry name" value="QUINONE OXIDOREDUCTASE"/>
    <property type="match status" value="1"/>
</dbReference>
<dbReference type="GO" id="GO:0016491">
    <property type="term" value="F:oxidoreductase activity"/>
    <property type="evidence" value="ECO:0007669"/>
    <property type="project" value="InterPro"/>
</dbReference>
<reference evidence="3 4" key="1">
    <citation type="journal article" date="2019" name="Indoor Air">
        <title>Impacts of indoor surface finishes on bacterial viability.</title>
        <authorList>
            <person name="Hu J."/>
            <person name="Maamar S.B."/>
            <person name="Glawe A.J."/>
            <person name="Gottel N."/>
            <person name="Gilbert J.A."/>
            <person name="Hartmann E.M."/>
        </authorList>
    </citation>
    <scope>NUCLEOTIDE SEQUENCE [LARGE SCALE GENOMIC DNA]</scope>
    <source>
        <strain evidence="3 4">AF060A6</strain>
    </source>
</reference>
<dbReference type="Pfam" id="PF08240">
    <property type="entry name" value="ADH_N"/>
    <property type="match status" value="1"/>
</dbReference>